<dbReference type="PROSITE" id="PS50878">
    <property type="entry name" value="RT_POL"/>
    <property type="match status" value="1"/>
</dbReference>
<dbReference type="FunFam" id="3.30.70.270:FF:000003">
    <property type="entry name" value="Transposon Ty3-G Gag-Pol polyprotein"/>
    <property type="match status" value="1"/>
</dbReference>
<dbReference type="Proteomes" id="UP000075243">
    <property type="component" value="Unassembled WGS sequence"/>
</dbReference>
<evidence type="ECO:0000259" key="1">
    <source>
        <dbReference type="PROSITE" id="PS50878"/>
    </source>
</evidence>
<sequence length="212" mass="23790">MPFGLTNAPSSFQATMNDLFRPYLRKFVLVFFDDILVFSSNLEDHLIHLKSVLELLTTNQFFAKYSKCVFAEKSIAYLGHLISAQGVQPDPEKIRAILEWPLPRDLTTLRAFLGLTGFYRRFIRHYATIAAPLTDLLRSSFSWDTNTDKAFIALQQAIAHSPVLTLPNFDAPFDLETDASSIAIGVVLSQSGHPIAFFSKKLCPRIAASVYV</sequence>
<accession>A0A151R4E1</accession>
<evidence type="ECO:0000313" key="3">
    <source>
        <dbReference type="Proteomes" id="UP000075243"/>
    </source>
</evidence>
<protein>
    <submittedName>
        <fullName evidence="2">Retrovirus-related Pol polyprotein from transposon 17.6</fullName>
    </submittedName>
</protein>
<dbReference type="AlphaFoldDB" id="A0A151R4E1"/>
<feature type="domain" description="Reverse transcriptase" evidence="1">
    <location>
        <begin position="1"/>
        <end position="82"/>
    </location>
</feature>
<name>A0A151R4E1_CAJCA</name>
<dbReference type="EMBL" id="KQ484102">
    <property type="protein sequence ID" value="KYP37464.1"/>
    <property type="molecule type" value="Genomic_DNA"/>
</dbReference>
<dbReference type="OMA" id="KKLCPRI"/>
<dbReference type="InterPro" id="IPR043502">
    <property type="entry name" value="DNA/RNA_pol_sf"/>
</dbReference>
<dbReference type="Gene3D" id="3.30.70.270">
    <property type="match status" value="2"/>
</dbReference>
<dbReference type="Gramene" id="C.cajan_39290.t">
    <property type="protein sequence ID" value="C.cajan_39290.t.cds1"/>
    <property type="gene ID" value="C.cajan_39290"/>
</dbReference>
<keyword evidence="3" id="KW-1185">Reference proteome</keyword>
<dbReference type="Pfam" id="PF00078">
    <property type="entry name" value="RVT_1"/>
    <property type="match status" value="1"/>
</dbReference>
<organism evidence="2 3">
    <name type="scientific">Cajanus cajan</name>
    <name type="common">Pigeon pea</name>
    <name type="synonym">Cajanus indicus</name>
    <dbReference type="NCBI Taxonomy" id="3821"/>
    <lineage>
        <taxon>Eukaryota</taxon>
        <taxon>Viridiplantae</taxon>
        <taxon>Streptophyta</taxon>
        <taxon>Embryophyta</taxon>
        <taxon>Tracheophyta</taxon>
        <taxon>Spermatophyta</taxon>
        <taxon>Magnoliopsida</taxon>
        <taxon>eudicotyledons</taxon>
        <taxon>Gunneridae</taxon>
        <taxon>Pentapetalae</taxon>
        <taxon>rosids</taxon>
        <taxon>fabids</taxon>
        <taxon>Fabales</taxon>
        <taxon>Fabaceae</taxon>
        <taxon>Papilionoideae</taxon>
        <taxon>50 kb inversion clade</taxon>
        <taxon>NPAAA clade</taxon>
        <taxon>indigoferoid/millettioid clade</taxon>
        <taxon>Phaseoleae</taxon>
        <taxon>Cajanus</taxon>
    </lineage>
</organism>
<dbReference type="InterPro" id="IPR000477">
    <property type="entry name" value="RT_dom"/>
</dbReference>
<dbReference type="InterPro" id="IPR041577">
    <property type="entry name" value="RT_RNaseH_2"/>
</dbReference>
<proteinExistence type="predicted"/>
<dbReference type="FunFam" id="3.30.70.270:FF:000020">
    <property type="entry name" value="Transposon Tf2-6 polyprotein-like Protein"/>
    <property type="match status" value="1"/>
</dbReference>
<evidence type="ECO:0000313" key="2">
    <source>
        <dbReference type="EMBL" id="KYP37464.1"/>
    </source>
</evidence>
<reference evidence="2" key="1">
    <citation type="journal article" date="2012" name="Nat. Biotechnol.">
        <title>Draft genome sequence of pigeonpea (Cajanus cajan), an orphan legume crop of resource-poor farmers.</title>
        <authorList>
            <person name="Varshney R.K."/>
            <person name="Chen W."/>
            <person name="Li Y."/>
            <person name="Bharti A.K."/>
            <person name="Saxena R.K."/>
            <person name="Schlueter J.A."/>
            <person name="Donoghue M.T."/>
            <person name="Azam S."/>
            <person name="Fan G."/>
            <person name="Whaley A.M."/>
            <person name="Farmer A.D."/>
            <person name="Sheridan J."/>
            <person name="Iwata A."/>
            <person name="Tuteja R."/>
            <person name="Penmetsa R.V."/>
            <person name="Wu W."/>
            <person name="Upadhyaya H.D."/>
            <person name="Yang S.P."/>
            <person name="Shah T."/>
            <person name="Saxena K.B."/>
            <person name="Michael T."/>
            <person name="McCombie W.R."/>
            <person name="Yang B."/>
            <person name="Zhang G."/>
            <person name="Yang H."/>
            <person name="Wang J."/>
            <person name="Spillane C."/>
            <person name="Cook D.R."/>
            <person name="May G.D."/>
            <person name="Xu X."/>
            <person name="Jackson S.A."/>
        </authorList>
    </citation>
    <scope>NUCLEOTIDE SEQUENCE [LARGE SCALE GENOMIC DNA]</scope>
</reference>
<dbReference type="CDD" id="cd01647">
    <property type="entry name" value="RT_LTR"/>
    <property type="match status" value="1"/>
</dbReference>
<dbReference type="SUPFAM" id="SSF56672">
    <property type="entry name" value="DNA/RNA polymerases"/>
    <property type="match status" value="1"/>
</dbReference>
<gene>
    <name evidence="2" type="ORF">KK1_041340</name>
</gene>
<dbReference type="InterPro" id="IPR051320">
    <property type="entry name" value="Viral_Replic_Matur_Polypro"/>
</dbReference>
<dbReference type="PANTHER" id="PTHR33064:SF37">
    <property type="entry name" value="RIBONUCLEASE H"/>
    <property type="match status" value="1"/>
</dbReference>
<dbReference type="Pfam" id="PF17919">
    <property type="entry name" value="RT_RNaseH_2"/>
    <property type="match status" value="1"/>
</dbReference>
<dbReference type="InterPro" id="IPR043128">
    <property type="entry name" value="Rev_trsase/Diguanyl_cyclase"/>
</dbReference>
<dbReference type="PANTHER" id="PTHR33064">
    <property type="entry name" value="POL PROTEIN"/>
    <property type="match status" value="1"/>
</dbReference>